<protein>
    <submittedName>
        <fullName evidence="1">Uncharacterized protein</fullName>
    </submittedName>
</protein>
<dbReference type="AlphaFoldDB" id="A0A2N5S696"/>
<evidence type="ECO:0000313" key="1">
    <source>
        <dbReference type="EMBL" id="PLW08767.1"/>
    </source>
</evidence>
<accession>A0A2N5S696</accession>
<dbReference type="Proteomes" id="UP000235392">
    <property type="component" value="Unassembled WGS sequence"/>
</dbReference>
<evidence type="ECO:0000313" key="2">
    <source>
        <dbReference type="Proteomes" id="UP000235392"/>
    </source>
</evidence>
<comment type="caution">
    <text evidence="1">The sequence shown here is derived from an EMBL/GenBank/DDBJ whole genome shotgun (WGS) entry which is preliminary data.</text>
</comment>
<sequence length="193" mass="20951">MAAGLIGYITLAVALPGHPAPPRAVHAHSEVFRLKVKLWNVTSKIWTVSSEKQLAKMWKPGGFRRASCVLDVWVESPTEKAYLQALMVIIIRCEPLCLNTSTGSLSLATSSQVAAHRAKQDPTTLDATAALEPSRTQLAQHSTFSVSTGSTPLDIGARTSFSSNRRLFLNPKPFIEPEDEIHDCLNGNCATRG</sequence>
<dbReference type="EMBL" id="PGCI01001045">
    <property type="protein sequence ID" value="PLW08767.1"/>
    <property type="molecule type" value="Genomic_DNA"/>
</dbReference>
<organism evidence="1 2">
    <name type="scientific">Puccinia coronata f. sp. avenae</name>
    <dbReference type="NCBI Taxonomy" id="200324"/>
    <lineage>
        <taxon>Eukaryota</taxon>
        <taxon>Fungi</taxon>
        <taxon>Dikarya</taxon>
        <taxon>Basidiomycota</taxon>
        <taxon>Pucciniomycotina</taxon>
        <taxon>Pucciniomycetes</taxon>
        <taxon>Pucciniales</taxon>
        <taxon>Pucciniaceae</taxon>
        <taxon>Puccinia</taxon>
    </lineage>
</organism>
<reference evidence="1 2" key="1">
    <citation type="submission" date="2017-11" db="EMBL/GenBank/DDBJ databases">
        <title>De novo assembly and phasing of dikaryotic genomes from two isolates of Puccinia coronata f. sp. avenae, the causal agent of oat crown rust.</title>
        <authorList>
            <person name="Miller M.E."/>
            <person name="Zhang Y."/>
            <person name="Omidvar V."/>
            <person name="Sperschneider J."/>
            <person name="Schwessinger B."/>
            <person name="Raley C."/>
            <person name="Palmer J.M."/>
            <person name="Garnica D."/>
            <person name="Upadhyaya N."/>
            <person name="Rathjen J."/>
            <person name="Taylor J.M."/>
            <person name="Park R.F."/>
            <person name="Dodds P.N."/>
            <person name="Hirsch C.D."/>
            <person name="Kianian S.F."/>
            <person name="Figueroa M."/>
        </authorList>
    </citation>
    <scope>NUCLEOTIDE SEQUENCE [LARGE SCALE GENOMIC DNA]</scope>
    <source>
        <strain evidence="1">12SD80</strain>
    </source>
</reference>
<gene>
    <name evidence="1" type="ORF">PCASD_22374</name>
</gene>
<proteinExistence type="predicted"/>
<name>A0A2N5S696_9BASI</name>